<accession>A0ABW5VBX4</accession>
<dbReference type="PROSITE" id="PS51077">
    <property type="entry name" value="HTH_ICLR"/>
    <property type="match status" value="1"/>
</dbReference>
<dbReference type="InterPro" id="IPR036388">
    <property type="entry name" value="WH-like_DNA-bd_sf"/>
</dbReference>
<name>A0ABW5VBX4_9BACI</name>
<dbReference type="RefSeq" id="WP_382395385.1">
    <property type="nucleotide sequence ID" value="NZ_JBHUNA010000038.1"/>
</dbReference>
<organism evidence="6 7">
    <name type="scientific">Lentibacillus juripiscarius</name>
    <dbReference type="NCBI Taxonomy" id="257446"/>
    <lineage>
        <taxon>Bacteria</taxon>
        <taxon>Bacillati</taxon>
        <taxon>Bacillota</taxon>
        <taxon>Bacilli</taxon>
        <taxon>Bacillales</taxon>
        <taxon>Bacillaceae</taxon>
        <taxon>Lentibacillus</taxon>
    </lineage>
</organism>
<dbReference type="InterPro" id="IPR014757">
    <property type="entry name" value="Tscrpt_reg_IclR_C"/>
</dbReference>
<dbReference type="Gene3D" id="1.10.10.10">
    <property type="entry name" value="Winged helix-like DNA-binding domain superfamily/Winged helix DNA-binding domain"/>
    <property type="match status" value="1"/>
</dbReference>
<dbReference type="SMART" id="SM00346">
    <property type="entry name" value="HTH_ICLR"/>
    <property type="match status" value="1"/>
</dbReference>
<keyword evidence="1" id="KW-0805">Transcription regulation</keyword>
<dbReference type="InterPro" id="IPR036390">
    <property type="entry name" value="WH_DNA-bd_sf"/>
</dbReference>
<dbReference type="InterPro" id="IPR050707">
    <property type="entry name" value="HTH_MetabolicPath_Reg"/>
</dbReference>
<comment type="caution">
    <text evidence="6">The sequence shown here is derived from an EMBL/GenBank/DDBJ whole genome shotgun (WGS) entry which is preliminary data.</text>
</comment>
<dbReference type="PANTHER" id="PTHR30136">
    <property type="entry name" value="HELIX-TURN-HELIX TRANSCRIPTIONAL REGULATOR, ICLR FAMILY"/>
    <property type="match status" value="1"/>
</dbReference>
<evidence type="ECO:0000256" key="2">
    <source>
        <dbReference type="ARBA" id="ARBA00023125"/>
    </source>
</evidence>
<gene>
    <name evidence="6" type="ORF">ACFSUO_14475</name>
</gene>
<dbReference type="Proteomes" id="UP001597502">
    <property type="component" value="Unassembled WGS sequence"/>
</dbReference>
<dbReference type="EMBL" id="JBHUNA010000038">
    <property type="protein sequence ID" value="MFD2762160.1"/>
    <property type="molecule type" value="Genomic_DNA"/>
</dbReference>
<feature type="domain" description="IclR-ED" evidence="5">
    <location>
        <begin position="66"/>
        <end position="243"/>
    </location>
</feature>
<evidence type="ECO:0000259" key="4">
    <source>
        <dbReference type="PROSITE" id="PS51077"/>
    </source>
</evidence>
<keyword evidence="7" id="KW-1185">Reference proteome</keyword>
<evidence type="ECO:0000256" key="1">
    <source>
        <dbReference type="ARBA" id="ARBA00023015"/>
    </source>
</evidence>
<dbReference type="PROSITE" id="PS51078">
    <property type="entry name" value="ICLR_ED"/>
    <property type="match status" value="1"/>
</dbReference>
<dbReference type="Pfam" id="PF09339">
    <property type="entry name" value="HTH_IclR"/>
    <property type="match status" value="1"/>
</dbReference>
<dbReference type="Gene3D" id="3.30.450.40">
    <property type="match status" value="1"/>
</dbReference>
<keyword evidence="3" id="KW-0804">Transcription</keyword>
<dbReference type="PANTHER" id="PTHR30136:SF24">
    <property type="entry name" value="HTH-TYPE TRANSCRIPTIONAL REPRESSOR ALLR"/>
    <property type="match status" value="1"/>
</dbReference>
<sequence>MIQSIDRAMKIIYTLSSAPNEPWNITDIAEHTELPVSTVYRLIDTLEAHDLITPIPDTKQFKLGFTWIELGMKLFENLSSKEVARPSLEKLAMDVEETVYLNIPAKRDSIIIDRVDSPRKVKVIDSIGERIPFNIGAANKAILANMDRQKVIPVLKDLSTGGKDVEELIKQLNQTKVDGYSTSYGEKTKGTIAVAAPVIGFQNKLHGAISIEFLEYETTEEEIQTMAKKVKQTAHTISQQLGGA</sequence>
<protein>
    <submittedName>
        <fullName evidence="6">IclR family transcriptional regulator</fullName>
    </submittedName>
</protein>
<keyword evidence="2" id="KW-0238">DNA-binding</keyword>
<dbReference type="SUPFAM" id="SSF46785">
    <property type="entry name" value="Winged helix' DNA-binding domain"/>
    <property type="match status" value="1"/>
</dbReference>
<feature type="domain" description="HTH iclR-type" evidence="4">
    <location>
        <begin position="2"/>
        <end position="65"/>
    </location>
</feature>
<evidence type="ECO:0000313" key="6">
    <source>
        <dbReference type="EMBL" id="MFD2762160.1"/>
    </source>
</evidence>
<reference evidence="7" key="1">
    <citation type="journal article" date="2019" name="Int. J. Syst. Evol. Microbiol.">
        <title>The Global Catalogue of Microorganisms (GCM) 10K type strain sequencing project: providing services to taxonomists for standard genome sequencing and annotation.</title>
        <authorList>
            <consortium name="The Broad Institute Genomics Platform"/>
            <consortium name="The Broad Institute Genome Sequencing Center for Infectious Disease"/>
            <person name="Wu L."/>
            <person name="Ma J."/>
        </authorList>
    </citation>
    <scope>NUCLEOTIDE SEQUENCE [LARGE SCALE GENOMIC DNA]</scope>
    <source>
        <strain evidence="7">TISTR 1535</strain>
    </source>
</reference>
<dbReference type="Pfam" id="PF01614">
    <property type="entry name" value="IclR_C"/>
    <property type="match status" value="1"/>
</dbReference>
<dbReference type="InterPro" id="IPR029016">
    <property type="entry name" value="GAF-like_dom_sf"/>
</dbReference>
<evidence type="ECO:0000259" key="5">
    <source>
        <dbReference type="PROSITE" id="PS51078"/>
    </source>
</evidence>
<dbReference type="InterPro" id="IPR005471">
    <property type="entry name" value="Tscrpt_reg_IclR_N"/>
</dbReference>
<proteinExistence type="predicted"/>
<evidence type="ECO:0000256" key="3">
    <source>
        <dbReference type="ARBA" id="ARBA00023163"/>
    </source>
</evidence>
<evidence type="ECO:0000313" key="7">
    <source>
        <dbReference type="Proteomes" id="UP001597502"/>
    </source>
</evidence>
<dbReference type="SUPFAM" id="SSF55781">
    <property type="entry name" value="GAF domain-like"/>
    <property type="match status" value="1"/>
</dbReference>